<gene>
    <name evidence="2" type="ORF">ABB37_05324</name>
</gene>
<dbReference type="RefSeq" id="XP_015657934.1">
    <property type="nucleotide sequence ID" value="XM_015803292.1"/>
</dbReference>
<feature type="compositionally biased region" description="Low complexity" evidence="1">
    <location>
        <begin position="116"/>
        <end position="136"/>
    </location>
</feature>
<organism evidence="2 3">
    <name type="scientific">Leptomonas pyrrhocoris</name>
    <name type="common">Firebug parasite</name>
    <dbReference type="NCBI Taxonomy" id="157538"/>
    <lineage>
        <taxon>Eukaryota</taxon>
        <taxon>Discoba</taxon>
        <taxon>Euglenozoa</taxon>
        <taxon>Kinetoplastea</taxon>
        <taxon>Metakinetoplastina</taxon>
        <taxon>Trypanosomatida</taxon>
        <taxon>Trypanosomatidae</taxon>
        <taxon>Leishmaniinae</taxon>
        <taxon>Leptomonas</taxon>
    </lineage>
</organism>
<proteinExistence type="predicted"/>
<dbReference type="OMA" id="DAISVCC"/>
<dbReference type="VEuPathDB" id="TriTrypDB:LpyrH10_10_0930"/>
<name>A0A0M9FZV8_LEPPY</name>
<dbReference type="OrthoDB" id="10614190at2759"/>
<dbReference type="Proteomes" id="UP000037923">
    <property type="component" value="Unassembled WGS sequence"/>
</dbReference>
<keyword evidence="3" id="KW-1185">Reference proteome</keyword>
<reference evidence="2 3" key="1">
    <citation type="submission" date="2015-07" db="EMBL/GenBank/DDBJ databases">
        <title>High-quality genome of monoxenous trypanosomatid Leptomonas pyrrhocoris.</title>
        <authorList>
            <person name="Flegontov P."/>
            <person name="Butenko A."/>
            <person name="Firsov S."/>
            <person name="Vlcek C."/>
            <person name="Logacheva M.D."/>
            <person name="Field M."/>
            <person name="Filatov D."/>
            <person name="Flegontova O."/>
            <person name="Gerasimov E."/>
            <person name="Jackson A.P."/>
            <person name="Kelly S."/>
            <person name="Opperdoes F."/>
            <person name="O'Reilly A."/>
            <person name="Votypka J."/>
            <person name="Yurchenko V."/>
            <person name="Lukes J."/>
        </authorList>
    </citation>
    <scope>NUCLEOTIDE SEQUENCE [LARGE SCALE GENOMIC DNA]</scope>
    <source>
        <strain evidence="2">H10</strain>
    </source>
</reference>
<feature type="region of interest" description="Disordered" evidence="1">
    <location>
        <begin position="116"/>
        <end position="141"/>
    </location>
</feature>
<dbReference type="EMBL" id="LGTL01000010">
    <property type="protein sequence ID" value="KPA79495.1"/>
    <property type="molecule type" value="Genomic_DNA"/>
</dbReference>
<protein>
    <submittedName>
        <fullName evidence="2">Uncharacterized protein</fullName>
    </submittedName>
</protein>
<dbReference type="GeneID" id="26905614"/>
<evidence type="ECO:0000256" key="1">
    <source>
        <dbReference type="SAM" id="MobiDB-lite"/>
    </source>
</evidence>
<evidence type="ECO:0000313" key="3">
    <source>
        <dbReference type="Proteomes" id="UP000037923"/>
    </source>
</evidence>
<sequence length="305" mass="31788">MLSAVDSAALAATAPAQDVTADVVNVYCVEVTAETTEKVRALLESIHNGEAPTADTLSRVGATGVELAASADTTVLDIREVVARQQLNGPKAATAVPTNDDVCLTLFAVRRGAPHAETAPATATGGATNAEEATATQDDDDPLVALPDGLTLAEVLKCPHVFVAAAEGEEINRMPARAVTAATAPTLLLFYARGSRWGGYCCCCGGLVAAIVSIFCGCCGHRPAHHRAPRVSRVSSGNPLSGCSTDGCYPHETPACYPTDNAYYPPYNNNPPPTYAGVPQAQFYYPPPQVRYSNGSDAQGPHKQF</sequence>
<evidence type="ECO:0000313" key="2">
    <source>
        <dbReference type="EMBL" id="KPA79495.1"/>
    </source>
</evidence>
<accession>A0A0M9FZV8</accession>
<dbReference type="AlphaFoldDB" id="A0A0M9FZV8"/>
<comment type="caution">
    <text evidence="2">The sequence shown here is derived from an EMBL/GenBank/DDBJ whole genome shotgun (WGS) entry which is preliminary data.</text>
</comment>